<protein>
    <recommendedName>
        <fullName evidence="4">Methyl-accepting transducer domain-containing protein</fullName>
    </recommendedName>
</protein>
<evidence type="ECO:0000256" key="3">
    <source>
        <dbReference type="SAM" id="Phobius"/>
    </source>
</evidence>
<keyword evidence="3" id="KW-0812">Transmembrane</keyword>
<dbReference type="eggNOG" id="COG0840">
    <property type="taxonomic scope" value="Bacteria"/>
</dbReference>
<accession>A0A0A5GSI2</accession>
<feature type="transmembrane region" description="Helical" evidence="3">
    <location>
        <begin position="88"/>
        <end position="105"/>
    </location>
</feature>
<dbReference type="OrthoDB" id="242546at2"/>
<evidence type="ECO:0000313" key="5">
    <source>
        <dbReference type="EMBL" id="KGX94110.1"/>
    </source>
</evidence>
<dbReference type="GO" id="GO:0007165">
    <property type="term" value="P:signal transduction"/>
    <property type="evidence" value="ECO:0007669"/>
    <property type="project" value="UniProtKB-KW"/>
</dbReference>
<feature type="transmembrane region" description="Helical" evidence="3">
    <location>
        <begin position="63"/>
        <end position="82"/>
    </location>
</feature>
<sequence>MDQALHRKNGMVLWIFVIGAFLSTYAMFQAGYSTPLLVSILGLDIVMVAALVTIHLTQKVEWLAAYIIIVAMSIIEVVILTVSPTTSTFFLTIFVLILSGIYQNYRVFFTSLVIGYGVSFYGLSVIGFSQESLKVMYYYTMSAVMLFGVVKYSKEYMKEMITQKEEVQHLLEGQAQLQQQLASSIENSFSSMEGMRARSDEHHTHFQDISKAYQELTRAFEDQVRDINGITEEVQQSNELYGEMKHKTGKLASDMQETNDLSREGKVTIEQLSEAIGQFGDDLSEMATDIHDLTGKIKEVGQFTSKIQEIAEQTNLLALNASIEAARAGEHGKGFAVVAEEIRKLAETSNQSASQINQNLTSVEQKSTAVQQKMAENMEQMEMSKQTTDQSTTMFDHIQQSIEQTTSYTKGYEASVDTLQQSMHTIGDAVNRLAALMEESQASLQQLTSTSETLLSGNSQMTTMIQDNTSQLRDLKELSQG</sequence>
<keyword evidence="1 2" id="KW-0807">Transducer</keyword>
<comment type="caution">
    <text evidence="5">The sequence shown here is derived from an EMBL/GenBank/DDBJ whole genome shotgun (WGS) entry which is preliminary data.</text>
</comment>
<dbReference type="GO" id="GO:0016020">
    <property type="term" value="C:membrane"/>
    <property type="evidence" value="ECO:0007669"/>
    <property type="project" value="InterPro"/>
</dbReference>
<reference evidence="5 6" key="1">
    <citation type="submission" date="2013-08" db="EMBL/GenBank/DDBJ databases">
        <authorList>
            <person name="Huang J."/>
            <person name="Wang G."/>
        </authorList>
    </citation>
    <scope>NUCLEOTIDE SEQUENCE [LARGE SCALE GENOMIC DNA]</scope>
    <source>
        <strain evidence="5 6">JSM 076056</strain>
    </source>
</reference>
<dbReference type="PROSITE" id="PS50111">
    <property type="entry name" value="CHEMOTAXIS_TRANSDUC_2"/>
    <property type="match status" value="1"/>
</dbReference>
<organism evidence="5 6">
    <name type="scientific">Pontibacillus halophilus JSM 076056 = DSM 19796</name>
    <dbReference type="NCBI Taxonomy" id="1385510"/>
    <lineage>
        <taxon>Bacteria</taxon>
        <taxon>Bacillati</taxon>
        <taxon>Bacillota</taxon>
        <taxon>Bacilli</taxon>
        <taxon>Bacillales</taxon>
        <taxon>Bacillaceae</taxon>
        <taxon>Pontibacillus</taxon>
    </lineage>
</organism>
<name>A0A0A5GSI2_9BACI</name>
<feature type="transmembrane region" description="Helical" evidence="3">
    <location>
        <begin position="112"/>
        <end position="130"/>
    </location>
</feature>
<dbReference type="EMBL" id="AVPE01000001">
    <property type="protein sequence ID" value="KGX94110.1"/>
    <property type="molecule type" value="Genomic_DNA"/>
</dbReference>
<feature type="domain" description="Methyl-accepting transducer" evidence="4">
    <location>
        <begin position="198"/>
        <end position="448"/>
    </location>
</feature>
<evidence type="ECO:0000256" key="1">
    <source>
        <dbReference type="ARBA" id="ARBA00023224"/>
    </source>
</evidence>
<dbReference type="SUPFAM" id="SSF58104">
    <property type="entry name" value="Methyl-accepting chemotaxis protein (MCP) signaling domain"/>
    <property type="match status" value="1"/>
</dbReference>
<evidence type="ECO:0000259" key="4">
    <source>
        <dbReference type="PROSITE" id="PS50111"/>
    </source>
</evidence>
<keyword evidence="3" id="KW-1133">Transmembrane helix</keyword>
<gene>
    <name evidence="5" type="ORF">N781_02320</name>
</gene>
<dbReference type="InterPro" id="IPR004089">
    <property type="entry name" value="MCPsignal_dom"/>
</dbReference>
<dbReference type="PANTHER" id="PTHR32089:SF112">
    <property type="entry name" value="LYSOZYME-LIKE PROTEIN-RELATED"/>
    <property type="match status" value="1"/>
</dbReference>
<dbReference type="Pfam" id="PF00015">
    <property type="entry name" value="MCPsignal"/>
    <property type="match status" value="1"/>
</dbReference>
<dbReference type="Proteomes" id="UP000030528">
    <property type="component" value="Unassembled WGS sequence"/>
</dbReference>
<evidence type="ECO:0000313" key="6">
    <source>
        <dbReference type="Proteomes" id="UP000030528"/>
    </source>
</evidence>
<proteinExistence type="predicted"/>
<dbReference type="AlphaFoldDB" id="A0A0A5GSI2"/>
<evidence type="ECO:0000256" key="2">
    <source>
        <dbReference type="PROSITE-ProRule" id="PRU00284"/>
    </source>
</evidence>
<feature type="transmembrane region" description="Helical" evidence="3">
    <location>
        <begin position="36"/>
        <end position="56"/>
    </location>
</feature>
<dbReference type="PANTHER" id="PTHR32089">
    <property type="entry name" value="METHYL-ACCEPTING CHEMOTAXIS PROTEIN MCPB"/>
    <property type="match status" value="1"/>
</dbReference>
<feature type="transmembrane region" description="Helical" evidence="3">
    <location>
        <begin position="12"/>
        <end position="30"/>
    </location>
</feature>
<dbReference type="RefSeq" id="WP_026798856.1">
    <property type="nucleotide sequence ID" value="NZ_AULI01000001.1"/>
</dbReference>
<keyword evidence="3" id="KW-0472">Membrane</keyword>
<dbReference type="Gene3D" id="1.10.287.950">
    <property type="entry name" value="Methyl-accepting chemotaxis protein"/>
    <property type="match status" value="1"/>
</dbReference>
<dbReference type="STRING" id="1385510.GCA_000425205_00018"/>
<keyword evidence="6" id="KW-1185">Reference proteome</keyword>
<dbReference type="SMART" id="SM00283">
    <property type="entry name" value="MA"/>
    <property type="match status" value="1"/>
</dbReference>